<feature type="compositionally biased region" description="Polar residues" evidence="3">
    <location>
        <begin position="1458"/>
        <end position="1472"/>
    </location>
</feature>
<feature type="compositionally biased region" description="Basic and acidic residues" evidence="3">
    <location>
        <begin position="1344"/>
        <end position="1375"/>
    </location>
</feature>
<accession>A0A1I7UP84</accession>
<feature type="region of interest" description="Disordered" evidence="3">
    <location>
        <begin position="1344"/>
        <end position="1412"/>
    </location>
</feature>
<feature type="compositionally biased region" description="Basic and acidic residues" evidence="3">
    <location>
        <begin position="656"/>
        <end position="666"/>
    </location>
</feature>
<proteinExistence type="inferred from homology"/>
<feature type="region of interest" description="Disordered" evidence="3">
    <location>
        <begin position="1756"/>
        <end position="2030"/>
    </location>
</feature>
<feature type="region of interest" description="Disordered" evidence="3">
    <location>
        <begin position="1275"/>
        <end position="1328"/>
    </location>
</feature>
<feature type="compositionally biased region" description="Basic and acidic residues" evidence="3">
    <location>
        <begin position="555"/>
        <end position="573"/>
    </location>
</feature>
<keyword evidence="2" id="KW-0175">Coiled coil</keyword>
<dbReference type="WBParaSite" id="Csp11.Scaffold630.g17964.t2">
    <property type="protein sequence ID" value="Csp11.Scaffold630.g17964.t2"/>
    <property type="gene ID" value="Csp11.Scaffold630.g17964"/>
</dbReference>
<feature type="compositionally biased region" description="Polar residues" evidence="3">
    <location>
        <begin position="1579"/>
        <end position="1589"/>
    </location>
</feature>
<keyword evidence="4" id="KW-1185">Reference proteome</keyword>
<feature type="compositionally biased region" description="Basic and acidic residues" evidence="3">
    <location>
        <begin position="2007"/>
        <end position="2030"/>
    </location>
</feature>
<feature type="compositionally biased region" description="Basic and acidic residues" evidence="3">
    <location>
        <begin position="1894"/>
        <end position="1935"/>
    </location>
</feature>
<feature type="region of interest" description="Disordered" evidence="3">
    <location>
        <begin position="2052"/>
        <end position="2087"/>
    </location>
</feature>
<feature type="compositionally biased region" description="Basic and acidic residues" evidence="3">
    <location>
        <begin position="524"/>
        <end position="547"/>
    </location>
</feature>
<evidence type="ECO:0000313" key="4">
    <source>
        <dbReference type="Proteomes" id="UP000095282"/>
    </source>
</evidence>
<dbReference type="STRING" id="1561998.A0A1I7UP84"/>
<comment type="similarity">
    <text evidence="1">Belongs to the MAP7 family.</text>
</comment>
<reference evidence="5" key="1">
    <citation type="submission" date="2016-11" db="UniProtKB">
        <authorList>
            <consortium name="WormBaseParasite"/>
        </authorList>
    </citation>
    <scope>IDENTIFICATION</scope>
</reference>
<evidence type="ECO:0000256" key="2">
    <source>
        <dbReference type="ARBA" id="ARBA00023054"/>
    </source>
</evidence>
<dbReference type="Proteomes" id="UP000095282">
    <property type="component" value="Unplaced"/>
</dbReference>
<feature type="region of interest" description="Disordered" evidence="3">
    <location>
        <begin position="745"/>
        <end position="765"/>
    </location>
</feature>
<dbReference type="InterPro" id="IPR051483">
    <property type="entry name" value="MAP7_domain-containing"/>
</dbReference>
<feature type="compositionally biased region" description="Acidic residues" evidence="3">
    <location>
        <begin position="1283"/>
        <end position="1321"/>
    </location>
</feature>
<dbReference type="PANTHER" id="PTHR15073:SF1">
    <property type="entry name" value="RETICULOCYTE-BINDING PROTEIN HOMOLOG 2A"/>
    <property type="match status" value="1"/>
</dbReference>
<dbReference type="InterPro" id="IPR013083">
    <property type="entry name" value="Znf_RING/FYVE/PHD"/>
</dbReference>
<evidence type="ECO:0000256" key="3">
    <source>
        <dbReference type="SAM" id="MobiDB-lite"/>
    </source>
</evidence>
<dbReference type="Gene3D" id="3.30.40.10">
    <property type="entry name" value="Zinc/RING finger domain, C3HC4 (zinc finger)"/>
    <property type="match status" value="1"/>
</dbReference>
<feature type="compositionally biased region" description="Polar residues" evidence="3">
    <location>
        <begin position="1865"/>
        <end position="1877"/>
    </location>
</feature>
<feature type="compositionally biased region" description="Basic and acidic residues" evidence="3">
    <location>
        <begin position="1441"/>
        <end position="1457"/>
    </location>
</feature>
<dbReference type="PANTHER" id="PTHR15073">
    <property type="entry name" value="MICROTUBULE-ASSOCIATED PROTEIN"/>
    <property type="match status" value="1"/>
</dbReference>
<organism evidence="4 5">
    <name type="scientific">Caenorhabditis tropicalis</name>
    <dbReference type="NCBI Taxonomy" id="1561998"/>
    <lineage>
        <taxon>Eukaryota</taxon>
        <taxon>Metazoa</taxon>
        <taxon>Ecdysozoa</taxon>
        <taxon>Nematoda</taxon>
        <taxon>Chromadorea</taxon>
        <taxon>Rhabditida</taxon>
        <taxon>Rhabditina</taxon>
        <taxon>Rhabditomorpha</taxon>
        <taxon>Rhabditoidea</taxon>
        <taxon>Rhabditidae</taxon>
        <taxon>Peloderinae</taxon>
        <taxon>Caenorhabditis</taxon>
    </lineage>
</organism>
<feature type="compositionally biased region" description="Basic and acidic residues" evidence="3">
    <location>
        <begin position="1976"/>
        <end position="1998"/>
    </location>
</feature>
<name>A0A1I7UP84_9PELO</name>
<feature type="region of interest" description="Disordered" evidence="3">
    <location>
        <begin position="520"/>
        <end position="666"/>
    </location>
</feature>
<sequence length="2383" mass="274336">MEPPDQKTSVKDMERMLKQIAETPPTSIYKNSKFKEIIPSDMDIGVADLNCKMKWVVKSDNREPLYSSSMMGFDGFRPPTYFVLDHSDLNQIMNRSTTSQQFCEWTSSIDGLADRNKKFYLRAVPFSYSKDFSTSYVFYHEVFPVLRALLKRQKSWKLANIMHQNKYQYKCSSNEITLIHVPELISILDQFDLDKSQITLIRDPMFEMTSREAIHSFHSPNRFLDCDFTERWTKGHILFTLFQNEVCGINWNKDYCTHSDCMEKQKSRILFAIYFICKKPEDITSETTVVPIEDKCIANHRTSLSKFDYKLDNVKYSETIPWKQYLETCEAFGLTVYTQFKQNNKIAVWLARVLYMTAWMDQFYNVRQWKEMITDELCYKVPTNSVPSMKKFWEPMLQRAEERIKIKRPVFIPDIVNWPTPEELYAETEEDSGKFEDLPFTKQETYRLCVGTQKKTLYEHVVKEPAAEWVCQEYEESVEDFVQKRHDELIKSFISKRMVNGDPRLLEEVDNYLEQVSEMTGQISKEEATKESDLKAKEVTEAPKAQDSKANTSEASRKEESQKADFEKSDPIELSRSGICIASEVSSKATPEPKKVPGAPGSQESKKLPPGIQGTSKSKAKIEQESKKAPPILESPQNLKAAEEKATKKGPIPEQEASRSQKSEEVEKMNDFREFVDAFSKIRQSAKSEEEIKEACKAPEFMKVMMRSLSHKSVAESLRKNGYEYCIMESMENQEAAQQLFVGKRHSPAENTVASQEGKEKGSRKQETEMILMTWHLLLLLPRCPMKRDRWYGRIQNIQNDDKGDILEEMEMMSRRNFLDGRRWRVISNNTVLWSSSYLNTSDHFVFDHKDSGWLENQKENIEFSSYVDDLVKRNQPIYIRMIPLSYPPSKGCHVFTDNLFPVIKALLKKQNTWTTANQMSYYKYLLMASINKNAFISRSDLYKILEQLDIDKSKITLIRDPIYEKTRLQAIESFEAPIRYHNCEGNASYSWAQYLFHNFQHFVCGINWKKDYCRKHSFCLRDYEMELFSQVIPIDKQPDVGFKISSLVEEPKCIQKHCAMLSKFDYKLDNLKYTDTIPWTQYLETCEAFGLTVYDNLKNDEIPVWMARVLYMTSWMDEYSEDDDWKDMIMREMCHKVPENWIPRIKEFWETIAGYDLNWEEDYIVRTKFCNTINWPTPQRLYADRLAQPEQMYCFLASSKQAEYKKLNDECRKWVYKTVREESGDEWENEQTDFKGSYMDQPLLRTLFRDGIETSKLRMAPRNGRQFCEEDLEDLVKGGTFEMEEEEEESDWDEEEEEEDEQDEQEEESCLDEEEEEDPENTEKIFEALQKVKMGYINNLPQEAREKLGIQKPLEAAKKDSEEGSGKGEAKKPLPEAQKPPEALPKVAEPSGNPATQKIPVSIEPISTSVAPKKNTVEISRKVEANIPIPMSKKVLVASRESDLKEPAQKSLENTEKTSNQGSEASKNNSEGAARKILVPRSKKILEASQKQDLKKPNPIEAQKPPEAPSKVEKPAESFNIKTEALNKESEKSPKKVEPKVSTPEVKKASSSPESKKSPKLKKSTQGEAQKPPEAPSKTATPPGSKSLQIAPVPIKPESISVTRPALEASKKEASEEEKAPEASRNHESTENLAALRSDLEPIPKSRQLDSGRYPVKDDMDPHDMFGEMVTAFMSPTFRSEMFQFLRTAGVDKSIVNGYEQFLDGLGYVSGGSNNPGDTQKHSESMTDGGFDESVVKGYEGFLGLLDSKFGQGPEKSISVETQNLSRKQAVAGEEEAFKKEEAKKSEQVPEASRESDSKESAKKPKTEKTNQDSEASKNNSEEATRKILVPRSKKVPEASKKQDVEKLNPIDAQKPPEAPSKLAESSGSPSTQKSPVSIKPEPISVAKPASEAFRKNSEEGTRKVDKKVPVTELSHREQVLEAVKQSESRKSEPGKAQNPPKALPKVAEPPGNKQLRKAPVSIKPESIPAAPKKNPVEISRKKEANDPIPEPKRVSEASEASKVPELQKKGESPESKDLIKNKESQLCDNQKCKRINENLKKTEAELKKAKNFEKKAMGTERVEKENKRMKKEMEKMEKEMEEMKKKVLESNRKEIEEKKLRESMEEENAQMKWEIRGLKQESVNDKQKIAQLSQKVDSSQLQFTLERSAFEEEIHKNNARIVEFERTIKCLSNQRATDPSTSNLDPTRPDLKREEYEKIRDTFEKDLSMDKAMEKVLKLKSLKSNPEIQELCDMEIDQLQKSSRIYLDTVNMNIQKIQVQPLFSIIAHPYFQVTNDTSDLILLPKLPSLSNAFNKEYNKLPTPPRPPILLDSGLNQEVDCYICFKTLRGEQLWWCRNCKKPAHRHCVKKWTDTQKSWGKPEGDCGLCRKFFKPPNRRNVRF</sequence>
<evidence type="ECO:0000256" key="1">
    <source>
        <dbReference type="ARBA" id="ARBA00007525"/>
    </source>
</evidence>
<feature type="compositionally biased region" description="Basic and acidic residues" evidence="3">
    <location>
        <begin position="1526"/>
        <end position="1540"/>
    </location>
</feature>
<evidence type="ECO:0000313" key="5">
    <source>
        <dbReference type="WBParaSite" id="Csp11.Scaffold630.g17964.t2"/>
    </source>
</evidence>
<feature type="compositionally biased region" description="Basic and acidic residues" evidence="3">
    <location>
        <begin position="1485"/>
        <end position="1499"/>
    </location>
</feature>
<feature type="compositionally biased region" description="Basic and acidic residues" evidence="3">
    <location>
        <begin position="1639"/>
        <end position="1658"/>
    </location>
</feature>
<feature type="compositionally biased region" description="Basic and acidic residues" evidence="3">
    <location>
        <begin position="1610"/>
        <end position="1631"/>
    </location>
</feature>
<feature type="compositionally biased region" description="Basic and acidic residues" evidence="3">
    <location>
        <begin position="1836"/>
        <end position="1850"/>
    </location>
</feature>
<feature type="region of interest" description="Disordered" evidence="3">
    <location>
        <begin position="1431"/>
        <end position="1658"/>
    </location>
</feature>
<protein>
    <submittedName>
        <fullName evidence="5">RNA-directed RNA polymerase</fullName>
    </submittedName>
</protein>
<feature type="compositionally biased region" description="Low complexity" evidence="3">
    <location>
        <begin position="1541"/>
        <end position="1554"/>
    </location>
</feature>
<feature type="compositionally biased region" description="Basic and acidic residues" evidence="3">
    <location>
        <begin position="1777"/>
        <end position="1827"/>
    </location>
</feature>
<feature type="region of interest" description="Disordered" evidence="3">
    <location>
        <begin position="1712"/>
        <end position="1731"/>
    </location>
</feature>
<dbReference type="eggNOG" id="KOG0800">
    <property type="taxonomic scope" value="Eukaryota"/>
</dbReference>